<protein>
    <recommendedName>
        <fullName evidence="4">Fimbrial protein</fullName>
    </recommendedName>
</protein>
<name>A0A0P9VZD4_PSEA0</name>
<evidence type="ECO:0008006" key="4">
    <source>
        <dbReference type="Google" id="ProtNLM"/>
    </source>
</evidence>
<evidence type="ECO:0000256" key="1">
    <source>
        <dbReference type="SAM" id="SignalP"/>
    </source>
</evidence>
<feature type="chain" id="PRO_5006170737" description="Fimbrial protein" evidence="1">
    <location>
        <begin position="27"/>
        <end position="73"/>
    </location>
</feature>
<sequence>MKLLSARRWLRSTVVLLMLNPTSVFALVCTTQGTGETEIHDDLGSTVAIPESIPNGEVVWRSEPVNVQVECAK</sequence>
<reference evidence="2 3" key="1">
    <citation type="submission" date="2015-09" db="EMBL/GenBank/DDBJ databases">
        <title>Genome announcement of multiple Pseudomonas syringae strains.</title>
        <authorList>
            <person name="Thakur S."/>
            <person name="Wang P.W."/>
            <person name="Gong Y."/>
            <person name="Weir B.S."/>
            <person name="Guttman D.S."/>
        </authorList>
    </citation>
    <scope>NUCLEOTIDE SEQUENCE [LARGE SCALE GENOMIC DNA]</scope>
    <source>
        <strain evidence="2 3">ICMP4331</strain>
    </source>
</reference>
<comment type="caution">
    <text evidence="2">The sequence shown here is derived from an EMBL/GenBank/DDBJ whole genome shotgun (WGS) entry which is preliminary data.</text>
</comment>
<dbReference type="Proteomes" id="UP000050420">
    <property type="component" value="Unassembled WGS sequence"/>
</dbReference>
<gene>
    <name evidence="2" type="ORF">ALO63_01593</name>
</gene>
<dbReference type="EMBL" id="LJQU01000191">
    <property type="protein sequence ID" value="KPX97288.1"/>
    <property type="molecule type" value="Genomic_DNA"/>
</dbReference>
<keyword evidence="1" id="KW-0732">Signal</keyword>
<proteinExistence type="predicted"/>
<evidence type="ECO:0000313" key="3">
    <source>
        <dbReference type="Proteomes" id="UP000050420"/>
    </source>
</evidence>
<evidence type="ECO:0000313" key="2">
    <source>
        <dbReference type="EMBL" id="KPX97288.1"/>
    </source>
</evidence>
<dbReference type="AlphaFoldDB" id="A0A0P9VZD4"/>
<dbReference type="PATRIC" id="fig|34065.5.peg.2276"/>
<organism evidence="2 3">
    <name type="scientific">Pseudomonas amygdali pv. mori</name>
    <dbReference type="NCBI Taxonomy" id="34065"/>
    <lineage>
        <taxon>Bacteria</taxon>
        <taxon>Pseudomonadati</taxon>
        <taxon>Pseudomonadota</taxon>
        <taxon>Gammaproteobacteria</taxon>
        <taxon>Pseudomonadales</taxon>
        <taxon>Pseudomonadaceae</taxon>
        <taxon>Pseudomonas</taxon>
        <taxon>Pseudomonas amygdali</taxon>
    </lineage>
</organism>
<accession>A0A0P9VZD4</accession>
<feature type="signal peptide" evidence="1">
    <location>
        <begin position="1"/>
        <end position="26"/>
    </location>
</feature>